<organism evidence="1 2">
    <name type="scientific">Proteus hauseri ATCC 700826</name>
    <dbReference type="NCBI Taxonomy" id="1354271"/>
    <lineage>
        <taxon>Bacteria</taxon>
        <taxon>Pseudomonadati</taxon>
        <taxon>Pseudomonadota</taxon>
        <taxon>Gammaproteobacteria</taxon>
        <taxon>Enterobacterales</taxon>
        <taxon>Morganellaceae</taxon>
        <taxon>Proteus</taxon>
    </lineage>
</organism>
<dbReference type="EMBL" id="LXEV01000030">
    <property type="protein sequence ID" value="OAT45774.1"/>
    <property type="molecule type" value="Genomic_DNA"/>
</dbReference>
<evidence type="ECO:0000313" key="2">
    <source>
        <dbReference type="Proteomes" id="UP000078250"/>
    </source>
</evidence>
<protein>
    <recommendedName>
        <fullName evidence="3">Lipoprotein</fullName>
    </recommendedName>
</protein>
<evidence type="ECO:0008006" key="3">
    <source>
        <dbReference type="Google" id="ProtNLM"/>
    </source>
</evidence>
<sequence>MKNFFKVGLLTGAVFILSACDQLDLDNKKNKFYYSNPSESLISFNVDGKDYQIEPGKNGYLTLLPGEHSLQDSAGNKSTFMVYDNNNGGILNPDNFMYYRLSEVYAVKGQSDKFKPTDYKVIINGFQLEMPLQSTNATLIDGNVFKCTYALGEAFPAEIRSSNKNNDGNIKNKCFDKPEIVNYFLTDYAENLQPLSKEDEYSDSVNINIDYTLPLPEFTDPDIQAEAEKLTALLNQINESSDPKIHDKLKEKLHESMVNLSKAYGERVVTSSVEDNKYYNRFIEESGVFQSYGILPRE</sequence>
<keyword evidence="2" id="KW-1185">Reference proteome</keyword>
<dbReference type="Proteomes" id="UP000078250">
    <property type="component" value="Unassembled WGS sequence"/>
</dbReference>
<name>A0AAJ3HRP3_PROHU</name>
<comment type="caution">
    <text evidence="1">The sequence shown here is derived from an EMBL/GenBank/DDBJ whole genome shotgun (WGS) entry which is preliminary data.</text>
</comment>
<dbReference type="PROSITE" id="PS51257">
    <property type="entry name" value="PROKAR_LIPOPROTEIN"/>
    <property type="match status" value="1"/>
</dbReference>
<gene>
    <name evidence="1" type="ORF">M997_2576</name>
</gene>
<accession>A0AAJ3HRP3</accession>
<dbReference type="AlphaFoldDB" id="A0AAJ3HRP3"/>
<reference evidence="1 2" key="1">
    <citation type="submission" date="2016-04" db="EMBL/GenBank/DDBJ databases">
        <title>ATOL: Assembling a taxonomically balanced genome-scale reconstruction of the evolutionary history of the Enterobacteriaceae.</title>
        <authorList>
            <person name="Plunkett G.III."/>
            <person name="Neeno-Eckwall E.C."/>
            <person name="Glasner J.D."/>
            <person name="Perna N.T."/>
        </authorList>
    </citation>
    <scope>NUCLEOTIDE SEQUENCE [LARGE SCALE GENOMIC DNA]</scope>
    <source>
        <strain evidence="1 2">ATCC 700826</strain>
    </source>
</reference>
<proteinExistence type="predicted"/>
<evidence type="ECO:0000313" key="1">
    <source>
        <dbReference type="EMBL" id="OAT45774.1"/>
    </source>
</evidence>
<dbReference type="RefSeq" id="WP_064720514.1">
    <property type="nucleotide sequence ID" value="NZ_LXEV01000030.1"/>
</dbReference>